<dbReference type="InterPro" id="IPR027417">
    <property type="entry name" value="P-loop_NTPase"/>
</dbReference>
<dbReference type="GO" id="GO:0008817">
    <property type="term" value="F:corrinoid adenosyltransferase activity"/>
    <property type="evidence" value="ECO:0007669"/>
    <property type="project" value="InterPro"/>
</dbReference>
<dbReference type="Gene3D" id="3.40.50.300">
    <property type="entry name" value="P-loop containing nucleotide triphosphate hydrolases"/>
    <property type="match status" value="1"/>
</dbReference>
<proteinExistence type="predicted"/>
<dbReference type="GO" id="GO:0005524">
    <property type="term" value="F:ATP binding"/>
    <property type="evidence" value="ECO:0007669"/>
    <property type="project" value="InterPro"/>
</dbReference>
<evidence type="ECO:0000313" key="1">
    <source>
        <dbReference type="EMBL" id="KKT36121.1"/>
    </source>
</evidence>
<dbReference type="SUPFAM" id="SSF52540">
    <property type="entry name" value="P-loop containing nucleoside triphosphate hydrolases"/>
    <property type="match status" value="1"/>
</dbReference>
<dbReference type="GO" id="GO:0009236">
    <property type="term" value="P:cobalamin biosynthetic process"/>
    <property type="evidence" value="ECO:0007669"/>
    <property type="project" value="InterPro"/>
</dbReference>
<protein>
    <submittedName>
        <fullName evidence="1">Cob(I)alamin adenosyltransferase</fullName>
    </submittedName>
</protein>
<dbReference type="Pfam" id="PF02572">
    <property type="entry name" value="CobA_CobO_BtuR"/>
    <property type="match status" value="1"/>
</dbReference>
<keyword evidence="1" id="KW-0808">Transferase</keyword>
<name>A0A0G1GMG2_9BACT</name>
<dbReference type="InterPro" id="IPR003724">
    <property type="entry name" value="CblAdoTrfase_CobA"/>
</dbReference>
<comment type="caution">
    <text evidence="1">The sequence shown here is derived from an EMBL/GenBank/DDBJ whole genome shotgun (WGS) entry which is preliminary data.</text>
</comment>
<dbReference type="PIRSF" id="PIRSF015617">
    <property type="entry name" value="Adensltrnsf_CobA"/>
    <property type="match status" value="1"/>
</dbReference>
<organism evidence="1 2">
    <name type="scientific">Candidatus Collierbacteria bacterium GW2011_GWA1_44_12</name>
    <dbReference type="NCBI Taxonomy" id="1618376"/>
    <lineage>
        <taxon>Bacteria</taxon>
        <taxon>Candidatus Collieribacteriota</taxon>
    </lineage>
</organism>
<dbReference type="PANTHER" id="PTHR46638:SF1">
    <property type="entry name" value="CORRINOID ADENOSYLTRANSFERASE"/>
    <property type="match status" value="1"/>
</dbReference>
<sequence>MRTHRSCILSVTIYCHSLRLSDRMALVYDKKMGKGMVYLFTGEGKGKTSAALGVMLRMLLIGKPVVWISWFKNREWQISEMGLDQAFPDLLEMYWTGEGFFIKEPETIINGVKMAKVNKGRVRDVASPVSHNQSAKKSLELVKDVLKRNVKPALVVMDEALQAIKEGLLTEKEVLAVIKQRGETHIVLTGRGARVGLIKSADLVTEMKKVKHPYDSGKLAIKGLDY</sequence>
<dbReference type="AlphaFoldDB" id="A0A0G1GMG2"/>
<gene>
    <name evidence="1" type="ORF">UW23_C0006G0006</name>
</gene>
<evidence type="ECO:0000313" key="2">
    <source>
        <dbReference type="Proteomes" id="UP000034069"/>
    </source>
</evidence>
<dbReference type="Proteomes" id="UP000034069">
    <property type="component" value="Unassembled WGS sequence"/>
</dbReference>
<reference evidence="1 2" key="1">
    <citation type="journal article" date="2015" name="Nature">
        <title>rRNA introns, odd ribosomes, and small enigmatic genomes across a large radiation of phyla.</title>
        <authorList>
            <person name="Brown C.T."/>
            <person name="Hug L.A."/>
            <person name="Thomas B.C."/>
            <person name="Sharon I."/>
            <person name="Castelle C.J."/>
            <person name="Singh A."/>
            <person name="Wilkins M.J."/>
            <person name="Williams K.H."/>
            <person name="Banfield J.F."/>
        </authorList>
    </citation>
    <scope>NUCLEOTIDE SEQUENCE [LARGE SCALE GENOMIC DNA]</scope>
</reference>
<dbReference type="EMBL" id="LCHN01000006">
    <property type="protein sequence ID" value="KKT36121.1"/>
    <property type="molecule type" value="Genomic_DNA"/>
</dbReference>
<dbReference type="PATRIC" id="fig|1618376.3.peg.209"/>
<dbReference type="PANTHER" id="PTHR46638">
    <property type="entry name" value="CORRINOID ADENOSYLTRANSFERASE"/>
    <property type="match status" value="1"/>
</dbReference>
<accession>A0A0G1GMG2</accession>